<gene>
    <name evidence="10" type="primary">nemp1a</name>
    <name evidence="10" type="ORF">EVAR_85069_1</name>
</gene>
<dbReference type="Pfam" id="PF10225">
    <property type="entry name" value="NEMP"/>
    <property type="match status" value="1"/>
</dbReference>
<feature type="region of interest" description="Disordered" evidence="8">
    <location>
        <begin position="151"/>
        <end position="175"/>
    </location>
</feature>
<dbReference type="InterPro" id="IPR019358">
    <property type="entry name" value="NEMP_fam"/>
</dbReference>
<evidence type="ECO:0000256" key="3">
    <source>
        <dbReference type="ARBA" id="ARBA00022692"/>
    </source>
</evidence>
<accession>A0A4C1XER5</accession>
<keyword evidence="3 9" id="KW-0812">Transmembrane</keyword>
<dbReference type="AlphaFoldDB" id="A0A4C1XER5"/>
<proteinExistence type="inferred from homology"/>
<organism evidence="10 11">
    <name type="scientific">Eumeta variegata</name>
    <name type="common">Bagworm moth</name>
    <name type="synonym">Eumeta japonica</name>
    <dbReference type="NCBI Taxonomy" id="151549"/>
    <lineage>
        <taxon>Eukaryota</taxon>
        <taxon>Metazoa</taxon>
        <taxon>Ecdysozoa</taxon>
        <taxon>Arthropoda</taxon>
        <taxon>Hexapoda</taxon>
        <taxon>Insecta</taxon>
        <taxon>Pterygota</taxon>
        <taxon>Neoptera</taxon>
        <taxon>Endopterygota</taxon>
        <taxon>Lepidoptera</taxon>
        <taxon>Glossata</taxon>
        <taxon>Ditrysia</taxon>
        <taxon>Tineoidea</taxon>
        <taxon>Psychidae</taxon>
        <taxon>Oiketicinae</taxon>
        <taxon>Eumeta</taxon>
    </lineage>
</organism>
<evidence type="ECO:0000256" key="8">
    <source>
        <dbReference type="SAM" id="MobiDB-lite"/>
    </source>
</evidence>
<sequence length="175" mass="20305">MSMMSLGSIKKLRHMFYFHVGKMVGMFMIFLSSDYQEAASAIIVISFLIKYFPTSLLYSVKSYWHRHFPPKPRLLTSEEYFEEGARETKAALDDLRKYCSSPDCAQWRIMLKLNDSKRFAGFVEGDSHLSDDEVLDYEAYAFSLERNLKPNNRMSSTREDLEISEDDSSASEDDI</sequence>
<keyword evidence="11" id="KW-1185">Reference proteome</keyword>
<comment type="caution">
    <text evidence="10">The sequence shown here is derived from an EMBL/GenBank/DDBJ whole genome shotgun (WGS) entry which is preliminary data.</text>
</comment>
<evidence type="ECO:0000256" key="2">
    <source>
        <dbReference type="ARBA" id="ARBA00005748"/>
    </source>
</evidence>
<dbReference type="EMBL" id="BGZK01000796">
    <property type="protein sequence ID" value="GBP60809.1"/>
    <property type="molecule type" value="Genomic_DNA"/>
</dbReference>
<dbReference type="GO" id="GO:0005637">
    <property type="term" value="C:nuclear inner membrane"/>
    <property type="evidence" value="ECO:0007669"/>
    <property type="project" value="UniProtKB-SubCell"/>
</dbReference>
<evidence type="ECO:0000256" key="7">
    <source>
        <dbReference type="ARBA" id="ARBA00023242"/>
    </source>
</evidence>
<protein>
    <submittedName>
        <fullName evidence="10">Nuclear envelope integral membrane protein 1a</fullName>
    </submittedName>
</protein>
<reference evidence="10 11" key="1">
    <citation type="journal article" date="2019" name="Commun. Biol.">
        <title>The bagworm genome reveals a unique fibroin gene that provides high tensile strength.</title>
        <authorList>
            <person name="Kono N."/>
            <person name="Nakamura H."/>
            <person name="Ohtoshi R."/>
            <person name="Tomita M."/>
            <person name="Numata K."/>
            <person name="Arakawa K."/>
        </authorList>
    </citation>
    <scope>NUCLEOTIDE SEQUENCE [LARGE SCALE GENOMIC DNA]</scope>
</reference>
<evidence type="ECO:0000256" key="6">
    <source>
        <dbReference type="ARBA" id="ARBA00023136"/>
    </source>
</evidence>
<keyword evidence="5 9" id="KW-1133">Transmembrane helix</keyword>
<dbReference type="Proteomes" id="UP000299102">
    <property type="component" value="Unassembled WGS sequence"/>
</dbReference>
<comment type="subcellular location">
    <subcellularLocation>
        <location evidence="1">Nucleus inner membrane</location>
        <topology evidence="1">Multi-pass membrane protein</topology>
        <orientation evidence="1">Nucleoplasmic side</orientation>
    </subcellularLocation>
</comment>
<evidence type="ECO:0000256" key="5">
    <source>
        <dbReference type="ARBA" id="ARBA00022989"/>
    </source>
</evidence>
<keyword evidence="4" id="KW-0732">Signal</keyword>
<evidence type="ECO:0000313" key="10">
    <source>
        <dbReference type="EMBL" id="GBP60809.1"/>
    </source>
</evidence>
<dbReference type="PANTHER" id="PTHR13598">
    <property type="entry name" value="AT07567P-RELATED"/>
    <property type="match status" value="1"/>
</dbReference>
<feature type="transmembrane region" description="Helical" evidence="9">
    <location>
        <begin position="12"/>
        <end position="32"/>
    </location>
</feature>
<keyword evidence="7" id="KW-0539">Nucleus</keyword>
<dbReference type="STRING" id="151549.A0A4C1XER5"/>
<feature type="transmembrane region" description="Helical" evidence="9">
    <location>
        <begin position="38"/>
        <end position="58"/>
    </location>
</feature>
<keyword evidence="6 9" id="KW-0472">Membrane</keyword>
<evidence type="ECO:0000313" key="11">
    <source>
        <dbReference type="Proteomes" id="UP000299102"/>
    </source>
</evidence>
<comment type="similarity">
    <text evidence="2">Belongs to the NEMP family.</text>
</comment>
<dbReference type="PANTHER" id="PTHR13598:SF1">
    <property type="entry name" value="AT07567P-RELATED"/>
    <property type="match status" value="1"/>
</dbReference>
<name>A0A4C1XER5_EUMVA</name>
<feature type="compositionally biased region" description="Acidic residues" evidence="8">
    <location>
        <begin position="162"/>
        <end position="175"/>
    </location>
</feature>
<evidence type="ECO:0000256" key="1">
    <source>
        <dbReference type="ARBA" id="ARBA00004575"/>
    </source>
</evidence>
<dbReference type="OrthoDB" id="509138at2759"/>
<evidence type="ECO:0000256" key="4">
    <source>
        <dbReference type="ARBA" id="ARBA00022729"/>
    </source>
</evidence>
<evidence type="ECO:0000256" key="9">
    <source>
        <dbReference type="SAM" id="Phobius"/>
    </source>
</evidence>